<protein>
    <submittedName>
        <fullName evidence="2">Protein Shroom2</fullName>
    </submittedName>
</protein>
<reference evidence="2" key="1">
    <citation type="submission" date="2016-11" db="UniProtKB">
        <authorList>
            <consortium name="WormBaseParasite"/>
        </authorList>
    </citation>
    <scope>IDENTIFICATION</scope>
</reference>
<name>A0A1I8B1N0_MELHA</name>
<dbReference type="Proteomes" id="UP000095281">
    <property type="component" value="Unplaced"/>
</dbReference>
<proteinExistence type="predicted"/>
<keyword evidence="1" id="KW-1185">Reference proteome</keyword>
<dbReference type="WBParaSite" id="MhA1_Contig1186.frz3.gene3">
    <property type="protein sequence ID" value="MhA1_Contig1186.frz3.gene3"/>
    <property type="gene ID" value="MhA1_Contig1186.frz3.gene3"/>
</dbReference>
<dbReference type="Gene3D" id="2.30.30.490">
    <property type="match status" value="1"/>
</dbReference>
<organism evidence="1 2">
    <name type="scientific">Meloidogyne hapla</name>
    <name type="common">Root-knot nematode worm</name>
    <dbReference type="NCBI Taxonomy" id="6305"/>
    <lineage>
        <taxon>Eukaryota</taxon>
        <taxon>Metazoa</taxon>
        <taxon>Ecdysozoa</taxon>
        <taxon>Nematoda</taxon>
        <taxon>Chromadorea</taxon>
        <taxon>Rhabditida</taxon>
        <taxon>Tylenchina</taxon>
        <taxon>Tylenchomorpha</taxon>
        <taxon>Tylenchoidea</taxon>
        <taxon>Meloidogynidae</taxon>
        <taxon>Meloidogyninae</taxon>
        <taxon>Meloidogyne</taxon>
    </lineage>
</organism>
<evidence type="ECO:0000313" key="2">
    <source>
        <dbReference type="WBParaSite" id="MhA1_Contig1186.frz3.gene3"/>
    </source>
</evidence>
<accession>A0A1I8B1N0</accession>
<dbReference type="AlphaFoldDB" id="A0A1I8B1N0"/>
<evidence type="ECO:0000313" key="1">
    <source>
        <dbReference type="Proteomes" id="UP000095281"/>
    </source>
</evidence>
<dbReference type="InterPro" id="IPR043151">
    <property type="entry name" value="BAH_sf"/>
</dbReference>
<sequence length="146" mass="16734">MRLNVSVSNFEENELFASKHLDIVNADSVQGITRVLTFSSYCRYKAKLALERLPASRRPPNWASPCPRFKQNINIEEEEVDIDTINDNNATQDTVFFCRSIFSIYSKRVRSKFLQLDNRVNADVKKSTNGSLTTKNVLRASRRAQS</sequence>